<accession>A0ABQ9EIU8</accession>
<evidence type="ECO:0000313" key="1">
    <source>
        <dbReference type="EMBL" id="KAJ8303445.1"/>
    </source>
</evidence>
<dbReference type="Proteomes" id="UP001217089">
    <property type="component" value="Unassembled WGS sequence"/>
</dbReference>
<proteinExistence type="predicted"/>
<dbReference type="EMBL" id="JARBDR010000917">
    <property type="protein sequence ID" value="KAJ8303445.1"/>
    <property type="molecule type" value="Genomic_DNA"/>
</dbReference>
<evidence type="ECO:0000313" key="2">
    <source>
        <dbReference type="Proteomes" id="UP001217089"/>
    </source>
</evidence>
<protein>
    <submittedName>
        <fullName evidence="1">Uncharacterized protein</fullName>
    </submittedName>
</protein>
<name>A0ABQ9EIU8_TEGGR</name>
<comment type="caution">
    <text evidence="1">The sequence shown here is derived from an EMBL/GenBank/DDBJ whole genome shotgun (WGS) entry which is preliminary data.</text>
</comment>
<reference evidence="1 2" key="1">
    <citation type="submission" date="2022-12" db="EMBL/GenBank/DDBJ databases">
        <title>Chromosome-level genome of Tegillarca granosa.</title>
        <authorList>
            <person name="Kim J."/>
        </authorList>
    </citation>
    <scope>NUCLEOTIDE SEQUENCE [LARGE SCALE GENOMIC DNA]</scope>
    <source>
        <strain evidence="1">Teg-2019</strain>
        <tissue evidence="1">Adductor muscle</tissue>
    </source>
</reference>
<keyword evidence="2" id="KW-1185">Reference proteome</keyword>
<sequence>MVPKRAPCLYKLLTMGKKQQDIKNVELMKPLNSGDSLKFEDNENEDAPRVAWDSKLQYFFMVISYADAPYTLQSCTSRYLAPLQHVAFILVPNLVFLFGYVEKDWGIWRSNTLTKHTRDMDVLNNAFMNEFPTFKCFIMTN</sequence>
<organism evidence="1 2">
    <name type="scientific">Tegillarca granosa</name>
    <name type="common">Malaysian cockle</name>
    <name type="synonym">Anadara granosa</name>
    <dbReference type="NCBI Taxonomy" id="220873"/>
    <lineage>
        <taxon>Eukaryota</taxon>
        <taxon>Metazoa</taxon>
        <taxon>Spiralia</taxon>
        <taxon>Lophotrochozoa</taxon>
        <taxon>Mollusca</taxon>
        <taxon>Bivalvia</taxon>
        <taxon>Autobranchia</taxon>
        <taxon>Pteriomorphia</taxon>
        <taxon>Arcoida</taxon>
        <taxon>Arcoidea</taxon>
        <taxon>Arcidae</taxon>
        <taxon>Tegillarca</taxon>
    </lineage>
</organism>
<gene>
    <name evidence="1" type="ORF">KUTeg_019841</name>
</gene>